<reference evidence="2 3" key="1">
    <citation type="journal article" date="2016" name="Mol. Biol. Evol.">
        <title>Comparative Genomics of Early-Diverging Mushroom-Forming Fungi Provides Insights into the Origins of Lignocellulose Decay Capabilities.</title>
        <authorList>
            <person name="Nagy L.G."/>
            <person name="Riley R."/>
            <person name="Tritt A."/>
            <person name="Adam C."/>
            <person name="Daum C."/>
            <person name="Floudas D."/>
            <person name="Sun H."/>
            <person name="Yadav J.S."/>
            <person name="Pangilinan J."/>
            <person name="Larsson K.H."/>
            <person name="Matsuura K."/>
            <person name="Barry K."/>
            <person name="Labutti K."/>
            <person name="Kuo R."/>
            <person name="Ohm R.A."/>
            <person name="Bhattacharya S.S."/>
            <person name="Shirouzu T."/>
            <person name="Yoshinaga Y."/>
            <person name="Martin F.M."/>
            <person name="Grigoriev I.V."/>
            <person name="Hibbett D.S."/>
        </authorList>
    </citation>
    <scope>NUCLEOTIDE SEQUENCE [LARGE SCALE GENOMIC DNA]</scope>
    <source>
        <strain evidence="2 3">HHB10207 ss-3</strain>
    </source>
</reference>
<accession>A0A165Z0E3</accession>
<dbReference type="EMBL" id="KV428218">
    <property type="protein sequence ID" value="KZT33800.1"/>
    <property type="molecule type" value="Genomic_DNA"/>
</dbReference>
<evidence type="ECO:0000256" key="1">
    <source>
        <dbReference type="SAM" id="MobiDB-lite"/>
    </source>
</evidence>
<evidence type="ECO:0000313" key="3">
    <source>
        <dbReference type="Proteomes" id="UP000076798"/>
    </source>
</evidence>
<feature type="region of interest" description="Disordered" evidence="1">
    <location>
        <begin position="1"/>
        <end position="20"/>
    </location>
</feature>
<dbReference type="AlphaFoldDB" id="A0A165Z0E3"/>
<name>A0A165Z0E3_9AGAM</name>
<keyword evidence="3" id="KW-1185">Reference proteome</keyword>
<sequence>MFMAREEEREKEAEQKAKEESRTVELTNFLVRQRTDDSLSPFFTTTSENCTDILDLISLPFERFVAKCLCINDHDDINLGDHHSIFFWSVNYCDDLLRANRRGEVTRILSRVDLFSAVRSFALAHSYSLWYDPFLKLIIADRKIDILHLLNELLLTPRDRPNVNSGCVSAAFVIAAGSPPQLPSHLDLSPIIGHIAQHPSWVNWREISDTLIAYLVQCDMPTLSERSAVHEFLQQCIDMELCDYDGIPCDTSEETLHAAQALLDRTSSLDIPQPHLIFD</sequence>
<protein>
    <submittedName>
        <fullName evidence="2">Uncharacterized protein</fullName>
    </submittedName>
</protein>
<dbReference type="Proteomes" id="UP000076798">
    <property type="component" value="Unassembled WGS sequence"/>
</dbReference>
<organism evidence="2 3">
    <name type="scientific">Sistotremastrum suecicum HHB10207 ss-3</name>
    <dbReference type="NCBI Taxonomy" id="1314776"/>
    <lineage>
        <taxon>Eukaryota</taxon>
        <taxon>Fungi</taxon>
        <taxon>Dikarya</taxon>
        <taxon>Basidiomycota</taxon>
        <taxon>Agaricomycotina</taxon>
        <taxon>Agaricomycetes</taxon>
        <taxon>Sistotremastrales</taxon>
        <taxon>Sistotremastraceae</taxon>
        <taxon>Sistotremastrum</taxon>
    </lineage>
</organism>
<gene>
    <name evidence="2" type="ORF">SISSUDRAFT_379420</name>
</gene>
<proteinExistence type="predicted"/>
<evidence type="ECO:0000313" key="2">
    <source>
        <dbReference type="EMBL" id="KZT33800.1"/>
    </source>
</evidence>